<dbReference type="InterPro" id="IPR001623">
    <property type="entry name" value="DnaJ_domain"/>
</dbReference>
<keyword evidence="1" id="KW-0143">Chaperone</keyword>
<dbReference type="InterPro" id="IPR036869">
    <property type="entry name" value="J_dom_sf"/>
</dbReference>
<dbReference type="Proteomes" id="UP000242847">
    <property type="component" value="Unassembled WGS sequence"/>
</dbReference>
<keyword evidence="4" id="KW-1185">Reference proteome</keyword>
<proteinExistence type="predicted"/>
<dbReference type="EMBL" id="MUBC01000066">
    <property type="protein sequence ID" value="ONM42506.1"/>
    <property type="molecule type" value="Genomic_DNA"/>
</dbReference>
<dbReference type="Pfam" id="PF12339">
    <property type="entry name" value="DNAJ_related"/>
    <property type="match status" value="1"/>
</dbReference>
<evidence type="ECO:0000256" key="1">
    <source>
        <dbReference type="ARBA" id="ARBA00023186"/>
    </source>
</evidence>
<dbReference type="AlphaFoldDB" id="A0A1S8DCH3"/>
<reference evidence="3 4" key="1">
    <citation type="submission" date="2017-01" db="EMBL/GenBank/DDBJ databases">
        <title>Draft genome sequence of Pseudomonas pachastrellae type strain CCUG 46540T from a deep sea.</title>
        <authorList>
            <person name="Gomila M."/>
            <person name="Mulet M."/>
            <person name="Lalucat J."/>
            <person name="Garcia-Valdes E."/>
        </authorList>
    </citation>
    <scope>NUCLEOTIDE SEQUENCE [LARGE SCALE GENOMIC DNA]</scope>
    <source>
        <strain evidence="3 4">CCUG 46540</strain>
    </source>
</reference>
<feature type="domain" description="J" evidence="2">
    <location>
        <begin position="148"/>
        <end position="203"/>
    </location>
</feature>
<comment type="caution">
    <text evidence="3">The sequence shown here is derived from an EMBL/GenBank/DDBJ whole genome shotgun (WGS) entry which is preliminary data.</text>
</comment>
<dbReference type="OrthoDB" id="581986at2"/>
<dbReference type="RefSeq" id="WP_083729228.1">
    <property type="nucleotide sequence ID" value="NZ_FOUD01000024.1"/>
</dbReference>
<dbReference type="PROSITE" id="PS50076">
    <property type="entry name" value="DNAJ_2"/>
    <property type="match status" value="1"/>
</dbReference>
<dbReference type="InterPro" id="IPR021059">
    <property type="entry name" value="DnaJ-related_N"/>
</dbReference>
<evidence type="ECO:0000313" key="3">
    <source>
        <dbReference type="EMBL" id="ONM42506.1"/>
    </source>
</evidence>
<dbReference type="Gene3D" id="1.10.287.110">
    <property type="entry name" value="DnaJ domain"/>
    <property type="match status" value="1"/>
</dbReference>
<evidence type="ECO:0000259" key="2">
    <source>
        <dbReference type="PROSITE" id="PS50076"/>
    </source>
</evidence>
<dbReference type="STRING" id="254161.SAMN05216256_12423"/>
<gene>
    <name evidence="3" type="ORF">BXT89_17570</name>
</gene>
<name>A0A1S8DCH3_9GAMM</name>
<protein>
    <recommendedName>
        <fullName evidence="2">J domain-containing protein</fullName>
    </recommendedName>
</protein>
<sequence length="203" mass="23337">MTEVYPQDLVPDDFSAQLRAILQAHPQGISEHQLLQVLAQQLPGSLFAEPGALREPLQLFRLHFLLFNRLYHLADEVAEEQLSLDIHVLKIALRARPPGEAAVQLDDPLRRYYQDWEQWRQTNADDVQHLLDGFWRGRGAISDAEVEQALEVMGFDRAPAPAALKQRYRSLLSRHHPDRGGSTAQAQEINRAMLILQRYYRKT</sequence>
<evidence type="ECO:0000313" key="4">
    <source>
        <dbReference type="Proteomes" id="UP000242847"/>
    </source>
</evidence>
<accession>A0A1S8DCH3</accession>
<dbReference type="SUPFAM" id="SSF46565">
    <property type="entry name" value="Chaperone J-domain"/>
    <property type="match status" value="1"/>
</dbReference>
<organism evidence="3 4">
    <name type="scientific">Halopseudomonas pachastrellae</name>
    <dbReference type="NCBI Taxonomy" id="254161"/>
    <lineage>
        <taxon>Bacteria</taxon>
        <taxon>Pseudomonadati</taxon>
        <taxon>Pseudomonadota</taxon>
        <taxon>Gammaproteobacteria</taxon>
        <taxon>Pseudomonadales</taxon>
        <taxon>Pseudomonadaceae</taxon>
        <taxon>Halopseudomonas</taxon>
    </lineage>
</organism>